<evidence type="ECO:0000313" key="2">
    <source>
        <dbReference type="Proteomes" id="UP001345963"/>
    </source>
</evidence>
<dbReference type="EMBL" id="JAHUTI010020786">
    <property type="protein sequence ID" value="MED6239056.1"/>
    <property type="molecule type" value="Genomic_DNA"/>
</dbReference>
<dbReference type="Proteomes" id="UP001345963">
    <property type="component" value="Unassembled WGS sequence"/>
</dbReference>
<keyword evidence="2" id="KW-1185">Reference proteome</keyword>
<reference evidence="1 2" key="1">
    <citation type="submission" date="2021-07" db="EMBL/GenBank/DDBJ databases">
        <authorList>
            <person name="Palmer J.M."/>
        </authorList>
    </citation>
    <scope>NUCLEOTIDE SEQUENCE [LARGE SCALE GENOMIC DNA]</scope>
    <source>
        <strain evidence="1 2">AT_MEX2019</strain>
        <tissue evidence="1">Muscle</tissue>
    </source>
</reference>
<organism evidence="1 2">
    <name type="scientific">Ataeniobius toweri</name>
    <dbReference type="NCBI Taxonomy" id="208326"/>
    <lineage>
        <taxon>Eukaryota</taxon>
        <taxon>Metazoa</taxon>
        <taxon>Chordata</taxon>
        <taxon>Craniata</taxon>
        <taxon>Vertebrata</taxon>
        <taxon>Euteleostomi</taxon>
        <taxon>Actinopterygii</taxon>
        <taxon>Neopterygii</taxon>
        <taxon>Teleostei</taxon>
        <taxon>Neoteleostei</taxon>
        <taxon>Acanthomorphata</taxon>
        <taxon>Ovalentaria</taxon>
        <taxon>Atherinomorphae</taxon>
        <taxon>Cyprinodontiformes</taxon>
        <taxon>Goodeidae</taxon>
        <taxon>Ataeniobius</taxon>
    </lineage>
</organism>
<comment type="caution">
    <text evidence="1">The sequence shown here is derived from an EMBL/GenBank/DDBJ whole genome shotgun (WGS) entry which is preliminary data.</text>
</comment>
<evidence type="ECO:0000313" key="1">
    <source>
        <dbReference type="EMBL" id="MED6239056.1"/>
    </source>
</evidence>
<gene>
    <name evidence="1" type="ORF">ATANTOWER_001174</name>
</gene>
<proteinExistence type="predicted"/>
<name>A0ABU7AMQ8_9TELE</name>
<accession>A0ABU7AMQ8</accession>
<sequence length="87" mass="9645">MLMEKIGKEMEIKDVMERELDEEPKTVFWSCLRSSGSWMKCVASGGSVLVNTTLSQSEACWLASVRILSQKPHLLQMATAPSGQPSE</sequence>
<protein>
    <submittedName>
        <fullName evidence="1">Uncharacterized protein</fullName>
    </submittedName>
</protein>